<reference evidence="3" key="1">
    <citation type="journal article" date="2018" name="Genome Biol.">
        <title>SKESA: strategic k-mer extension for scrupulous assemblies.</title>
        <authorList>
            <person name="Souvorov A."/>
            <person name="Agarwala R."/>
            <person name="Lipman D.J."/>
        </authorList>
    </citation>
    <scope>NUCLEOTIDE SEQUENCE</scope>
    <source>
        <strain evidence="3">12-2288</strain>
    </source>
</reference>
<dbReference type="AlphaFoldDB" id="A0A4P7LRC6"/>
<dbReference type="Proteomes" id="UP000295223">
    <property type="component" value="Chromosome"/>
</dbReference>
<dbReference type="EMBL" id="AAKXGG010000003">
    <property type="protein sequence ID" value="ECW6303620.1"/>
    <property type="molecule type" value="Genomic_DNA"/>
</dbReference>
<dbReference type="EMBL" id="CP038593">
    <property type="protein sequence ID" value="QBY63651.1"/>
    <property type="molecule type" value="Genomic_DNA"/>
</dbReference>
<dbReference type="Pfam" id="PF18735">
    <property type="entry name" value="HEPN_RiboL-PSP"/>
    <property type="match status" value="1"/>
</dbReference>
<evidence type="ECO:0000313" key="5">
    <source>
        <dbReference type="Proteomes" id="UP000295223"/>
    </source>
</evidence>
<evidence type="ECO:0000259" key="1">
    <source>
        <dbReference type="Pfam" id="PF18735"/>
    </source>
</evidence>
<proteinExistence type="predicted"/>
<reference evidence="3" key="3">
    <citation type="submission" date="2018-07" db="EMBL/GenBank/DDBJ databases">
        <authorList>
            <consortium name="NCBI Pathogen Detection Project"/>
        </authorList>
    </citation>
    <scope>NUCLEOTIDE SEQUENCE</scope>
    <source>
        <strain evidence="3">12-2288</strain>
    </source>
</reference>
<sequence length="214" mass="24861">MEIRTAEMLSRELTNELSWRTKEIIQLRMEAKAKEGSLKKTIIRSGVAISYSHWEGFVKNATEYFLNFLNYQKIHVESLKLVYMTHALKKEIHGFSETKDVDTCIRFLTALIEKKTNIAVIRHENYVDTESNLSSKVFDNIAKSIGIDTHQYKAFYPYIDESIVSARNNIAHGERLIVEQVSFEQLTEKVLALMNMYKNDIENIVVTKEYLISI</sequence>
<reference evidence="4 5" key="4">
    <citation type="submission" date="2019-04" db="EMBL/GenBank/DDBJ databases">
        <title>Development of a multi-locus typing scheme for an Enterobacteriaceae linear plasmid that mediates inter-species transfer of flagella.</title>
        <authorList>
            <person name="Robertson J."/>
            <person name="Lin J."/>
            <person name="Wren-Hedegus A."/>
            <person name="Arya G."/>
            <person name="Carrillo C."/>
            <person name="Nash J.H.E."/>
        </authorList>
    </citation>
    <scope>NUCLEOTIDE SEQUENCE [LARGE SCALE GENOMIC DNA]</scope>
    <source>
        <strain evidence="4 5">SA20130280</strain>
    </source>
</reference>
<accession>A0A4P7LRC6</accession>
<organism evidence="4 5">
    <name type="scientific">Salmonella senftenberg</name>
    <dbReference type="NCBI Taxonomy" id="28150"/>
    <lineage>
        <taxon>Bacteria</taxon>
        <taxon>Pseudomonadati</taxon>
        <taxon>Pseudomonadota</taxon>
        <taxon>Gammaproteobacteria</taxon>
        <taxon>Enterobacterales</taxon>
        <taxon>Enterobacteriaceae</taxon>
        <taxon>Salmonella</taxon>
    </lineage>
</organism>
<evidence type="ECO:0000313" key="3">
    <source>
        <dbReference type="EMBL" id="HAE6900674.1"/>
    </source>
</evidence>
<reference evidence="2" key="2">
    <citation type="submission" date="2018-07" db="EMBL/GenBank/DDBJ databases">
        <authorList>
            <consortium name="GenomeTrakr network: Whole genome sequencing for foodborne pathogen traceback"/>
        </authorList>
    </citation>
    <scope>NUCLEOTIDE SEQUENCE</scope>
    <source>
        <strain evidence="2">FDA00005019</strain>
    </source>
</reference>
<name>A0A4P7LRC6_SALSE</name>
<evidence type="ECO:0000313" key="4">
    <source>
        <dbReference type="EMBL" id="QBY63651.1"/>
    </source>
</evidence>
<evidence type="ECO:0000313" key="2">
    <source>
        <dbReference type="EMBL" id="ECW6303620.1"/>
    </source>
</evidence>
<dbReference type="InterPro" id="IPR041519">
    <property type="entry name" value="HEPN_RiboL-PSP"/>
</dbReference>
<dbReference type="EMBL" id="DAASTA010000069">
    <property type="protein sequence ID" value="HAE6900674.1"/>
    <property type="molecule type" value="Genomic_DNA"/>
</dbReference>
<feature type="domain" description="RiboL-PSP-HEPN" evidence="1">
    <location>
        <begin position="15"/>
        <end position="203"/>
    </location>
</feature>
<gene>
    <name evidence="2" type="ORF">AMB70_07260</name>
    <name evidence="4" type="ORF">E5F22_13615</name>
    <name evidence="3" type="ORF">G4L31_004526</name>
</gene>
<dbReference type="RefSeq" id="WP_024148874.1">
    <property type="nucleotide sequence ID" value="NZ_CALPBF010000001.1"/>
</dbReference>
<protein>
    <recommendedName>
        <fullName evidence="1">RiboL-PSP-HEPN domain-containing protein</fullName>
    </recommendedName>
</protein>